<evidence type="ECO:0000256" key="5">
    <source>
        <dbReference type="ARBA" id="ARBA00047199"/>
    </source>
</evidence>
<dbReference type="FunFam" id="3.40.640.10:FF:000046">
    <property type="entry name" value="Cystathionine gamma-lyase"/>
    <property type="match status" value="1"/>
</dbReference>
<dbReference type="GO" id="GO:0047982">
    <property type="term" value="F:homocysteine desulfhydrase activity"/>
    <property type="evidence" value="ECO:0007669"/>
    <property type="project" value="UniProtKB-EC"/>
</dbReference>
<feature type="region of interest" description="Disordered" evidence="10">
    <location>
        <begin position="1"/>
        <end position="20"/>
    </location>
</feature>
<dbReference type="GO" id="GO:0005737">
    <property type="term" value="C:cytoplasm"/>
    <property type="evidence" value="ECO:0007669"/>
    <property type="project" value="TreeGrafter"/>
</dbReference>
<dbReference type="GO" id="GO:0030170">
    <property type="term" value="F:pyridoxal phosphate binding"/>
    <property type="evidence" value="ECO:0007669"/>
    <property type="project" value="InterPro"/>
</dbReference>
<dbReference type="InterPro" id="IPR000277">
    <property type="entry name" value="Cys/Met-Metab_PyrdxlP-dep_enz"/>
</dbReference>
<dbReference type="Pfam" id="PF01053">
    <property type="entry name" value="Cys_Met_Meta_PP"/>
    <property type="match status" value="1"/>
</dbReference>
<dbReference type="PROSITE" id="PS00868">
    <property type="entry name" value="CYS_MET_METAB_PP"/>
    <property type="match status" value="1"/>
</dbReference>
<sequence length="416" mass="45471">MKITGDLGRSREQAQVQEKNSTWLRDRSVATRCVHSGSLPLPSKTRPKVMPIFSTSVFSFDYLDQIDEVYEGKIPGYVYSRMRNPGIEALEEAVASLENTPGAVAFSSGMAAITLSVLSEVSKGDHVVAAKVLYGGTYTFFKDELPKRGVETTFVDINDLDAVKSAMKPNTKILYCETISNPLMEVSDLERLAEIAHSTGARLFVDNTFASPILCRPFEYGADLVIHSGTKYLNGHSDVTAGIVCGGKDLVAGIRSLATMYGPVLSPFDAWLLLRGLRTLHLRMQRHSENAQKLAEFLKNHPKVTCVHYPGLESSPYHSLARKYLKKGYGGMLSFEVIGGIQGARRVIDSLKMVELVPSLAGISTTVSHPGKTSHRAVPLNEREAFGVGDGLIRVSVGVEEYGDIEEDFRQALAAI</sequence>
<feature type="modified residue" description="N6-(pyridoxal phosphate)lysine" evidence="8">
    <location>
        <position position="231"/>
    </location>
</feature>
<reference evidence="11" key="2">
    <citation type="journal article" date="2023" name="Biology">
        <title>Prokaryotic Life Associated with Coal-Fire Gas Vents Revealed by Metagenomics.</title>
        <authorList>
            <person name="Kadnikov V.V."/>
            <person name="Mardanov A.V."/>
            <person name="Beletsky A.V."/>
            <person name="Karnachuk O.V."/>
            <person name="Ravin N.V."/>
        </authorList>
    </citation>
    <scope>NUCLEOTIDE SEQUENCE</scope>
    <source>
        <strain evidence="11">Bu02</strain>
    </source>
</reference>
<dbReference type="PANTHER" id="PTHR11808">
    <property type="entry name" value="TRANS-SULFURATION ENZYME FAMILY MEMBER"/>
    <property type="match status" value="1"/>
</dbReference>
<evidence type="ECO:0000256" key="2">
    <source>
        <dbReference type="ARBA" id="ARBA00009077"/>
    </source>
</evidence>
<evidence type="ECO:0000256" key="6">
    <source>
        <dbReference type="ARBA" id="ARBA00048780"/>
    </source>
</evidence>
<dbReference type="Gene3D" id="3.40.640.10">
    <property type="entry name" value="Type I PLP-dependent aspartate aminotransferase-like (Major domain)"/>
    <property type="match status" value="1"/>
</dbReference>
<dbReference type="GO" id="GO:0008483">
    <property type="term" value="F:transaminase activity"/>
    <property type="evidence" value="ECO:0007669"/>
    <property type="project" value="UniProtKB-KW"/>
</dbReference>
<comment type="cofactor">
    <cofactor evidence="1 9">
        <name>pyridoxal 5'-phosphate</name>
        <dbReference type="ChEBI" id="CHEBI:597326"/>
    </cofactor>
</comment>
<dbReference type="EMBL" id="CP062796">
    <property type="protein sequence ID" value="QUL98259.1"/>
    <property type="molecule type" value="Genomic_DNA"/>
</dbReference>
<evidence type="ECO:0000256" key="8">
    <source>
        <dbReference type="PIRSR" id="PIRSR001434-2"/>
    </source>
</evidence>
<dbReference type="AlphaFoldDB" id="A0AAT9LB07"/>
<evidence type="ECO:0000256" key="3">
    <source>
        <dbReference type="ARBA" id="ARBA00022898"/>
    </source>
</evidence>
<proteinExistence type="inferred from homology"/>
<dbReference type="SUPFAM" id="SSF53383">
    <property type="entry name" value="PLP-dependent transferases"/>
    <property type="match status" value="1"/>
</dbReference>
<keyword evidence="11" id="KW-0032">Aminotransferase</keyword>
<dbReference type="CDD" id="cd00614">
    <property type="entry name" value="CGS_like"/>
    <property type="match status" value="1"/>
</dbReference>
<dbReference type="InterPro" id="IPR015421">
    <property type="entry name" value="PyrdxlP-dep_Trfase_major"/>
</dbReference>
<dbReference type="InterPro" id="IPR015424">
    <property type="entry name" value="PyrdxlP-dep_Trfase"/>
</dbReference>
<keyword evidence="3 8" id="KW-0663">Pyridoxal phosphate</keyword>
<gene>
    <name evidence="11" type="ORF">IMF26_09530</name>
</gene>
<name>A0AAT9LB07_9FIRM</name>
<dbReference type="KEGG" id="fcz:IMF26_09530"/>
<comment type="catalytic activity">
    <reaction evidence="6">
        <text>L-homocysteine + H2O = 2-oxobutanoate + hydrogen sulfide + NH4(+) + H(+)</text>
        <dbReference type="Rhea" id="RHEA:14501"/>
        <dbReference type="ChEBI" id="CHEBI:15377"/>
        <dbReference type="ChEBI" id="CHEBI:15378"/>
        <dbReference type="ChEBI" id="CHEBI:16763"/>
        <dbReference type="ChEBI" id="CHEBI:28938"/>
        <dbReference type="ChEBI" id="CHEBI:29919"/>
        <dbReference type="ChEBI" id="CHEBI:58199"/>
        <dbReference type="EC" id="4.4.1.2"/>
    </reaction>
    <physiologicalReaction direction="left-to-right" evidence="6">
        <dbReference type="Rhea" id="RHEA:14502"/>
    </physiologicalReaction>
</comment>
<dbReference type="PIRSF" id="PIRSF001434">
    <property type="entry name" value="CGS"/>
    <property type="match status" value="1"/>
</dbReference>
<comment type="catalytic activity">
    <reaction evidence="7">
        <text>L-methionine + H2O = methanethiol + 2-oxobutanoate + NH4(+)</text>
        <dbReference type="Rhea" id="RHEA:23800"/>
        <dbReference type="ChEBI" id="CHEBI:15377"/>
        <dbReference type="ChEBI" id="CHEBI:16007"/>
        <dbReference type="ChEBI" id="CHEBI:16763"/>
        <dbReference type="ChEBI" id="CHEBI:28938"/>
        <dbReference type="ChEBI" id="CHEBI:57844"/>
        <dbReference type="EC" id="4.4.1.11"/>
    </reaction>
    <physiologicalReaction direction="left-to-right" evidence="7">
        <dbReference type="Rhea" id="RHEA:23801"/>
    </physiologicalReaction>
</comment>
<accession>A0AAT9LB07</accession>
<organism evidence="11">
    <name type="scientific">Candidatus Fermentithermobacillus carboniphilus</name>
    <dbReference type="NCBI Taxonomy" id="3085328"/>
    <lineage>
        <taxon>Bacteria</taxon>
        <taxon>Bacillati</taxon>
        <taxon>Bacillota</taxon>
        <taxon>Candidatus Fermentithermobacillia</taxon>
        <taxon>Candidatus Fermentithermobacillales</taxon>
        <taxon>Candidatus Fermentithermobacillaceae</taxon>
        <taxon>Candidatus Fermentithermobacillus</taxon>
    </lineage>
</organism>
<evidence type="ECO:0000256" key="10">
    <source>
        <dbReference type="SAM" id="MobiDB-lite"/>
    </source>
</evidence>
<dbReference type="PANTHER" id="PTHR11808:SF80">
    <property type="entry name" value="CYSTATHIONINE GAMMA-LYASE"/>
    <property type="match status" value="1"/>
</dbReference>
<dbReference type="InterPro" id="IPR015422">
    <property type="entry name" value="PyrdxlP-dep_Trfase_small"/>
</dbReference>
<evidence type="ECO:0000256" key="7">
    <source>
        <dbReference type="ARBA" id="ARBA00052699"/>
    </source>
</evidence>
<evidence type="ECO:0000313" key="11">
    <source>
        <dbReference type="EMBL" id="QUL98259.1"/>
    </source>
</evidence>
<dbReference type="GO" id="GO:0019346">
    <property type="term" value="P:transsulfuration"/>
    <property type="evidence" value="ECO:0007669"/>
    <property type="project" value="InterPro"/>
</dbReference>
<dbReference type="GO" id="GO:0018826">
    <property type="term" value="F:methionine gamma-lyase activity"/>
    <property type="evidence" value="ECO:0007669"/>
    <property type="project" value="UniProtKB-EC"/>
</dbReference>
<keyword evidence="11" id="KW-0808">Transferase</keyword>
<dbReference type="EC" id="4.4.1.2" evidence="4"/>
<protein>
    <recommendedName>
        <fullName evidence="4">homocysteine desulfhydrase</fullName>
        <ecNumber evidence="4">4.4.1.2</ecNumber>
    </recommendedName>
    <alternativeName>
        <fullName evidence="5">Homocysteine desulfhydrase</fullName>
    </alternativeName>
</protein>
<comment type="similarity">
    <text evidence="2 9">Belongs to the trans-sulfuration enzymes family.</text>
</comment>
<evidence type="ECO:0000256" key="9">
    <source>
        <dbReference type="RuleBase" id="RU362118"/>
    </source>
</evidence>
<dbReference type="Gene3D" id="3.90.1150.10">
    <property type="entry name" value="Aspartate Aminotransferase, domain 1"/>
    <property type="match status" value="1"/>
</dbReference>
<evidence type="ECO:0000256" key="1">
    <source>
        <dbReference type="ARBA" id="ARBA00001933"/>
    </source>
</evidence>
<dbReference type="InterPro" id="IPR054542">
    <property type="entry name" value="Cys_met_metab_PP"/>
</dbReference>
<reference evidence="11" key="1">
    <citation type="submission" date="2020-10" db="EMBL/GenBank/DDBJ databases">
        <authorList>
            <person name="Kadnikov V."/>
            <person name="Beletsky A.V."/>
            <person name="Mardanov A.V."/>
            <person name="Karnachuk O.V."/>
            <person name="Ravin N.V."/>
        </authorList>
    </citation>
    <scope>NUCLEOTIDE SEQUENCE</scope>
    <source>
        <strain evidence="11">Bu02</strain>
    </source>
</reference>
<evidence type="ECO:0000256" key="4">
    <source>
        <dbReference type="ARBA" id="ARBA00047175"/>
    </source>
</evidence>